<reference evidence="2 3" key="1">
    <citation type="submission" date="2015-08" db="EMBL/GenBank/DDBJ databases">
        <title>Ancestral chromatin configuration constrains chromatin evolution on differentiating sex chromosomes in Drosophila.</title>
        <authorList>
            <person name="Zhou Q."/>
            <person name="Bachtrog D."/>
        </authorList>
    </citation>
    <scope>NUCLEOTIDE SEQUENCE [LARGE SCALE GENOMIC DNA]</scope>
    <source>
        <tissue evidence="2">Whole larvae</tissue>
    </source>
</reference>
<evidence type="ECO:0000256" key="1">
    <source>
        <dbReference type="SAM" id="SignalP"/>
    </source>
</evidence>
<protein>
    <submittedName>
        <fullName evidence="2">CG31778</fullName>
    </submittedName>
</protein>
<organism evidence="2 3">
    <name type="scientific">Drosophila busckii</name>
    <name type="common">Fruit fly</name>
    <dbReference type="NCBI Taxonomy" id="30019"/>
    <lineage>
        <taxon>Eukaryota</taxon>
        <taxon>Metazoa</taxon>
        <taxon>Ecdysozoa</taxon>
        <taxon>Arthropoda</taxon>
        <taxon>Hexapoda</taxon>
        <taxon>Insecta</taxon>
        <taxon>Pterygota</taxon>
        <taxon>Neoptera</taxon>
        <taxon>Endopterygota</taxon>
        <taxon>Diptera</taxon>
        <taxon>Brachycera</taxon>
        <taxon>Muscomorpha</taxon>
        <taxon>Ephydroidea</taxon>
        <taxon>Drosophilidae</taxon>
        <taxon>Drosophila</taxon>
    </lineage>
</organism>
<dbReference type="OrthoDB" id="7808666at2759"/>
<evidence type="ECO:0000313" key="3">
    <source>
        <dbReference type="Proteomes" id="UP000494163"/>
    </source>
</evidence>
<dbReference type="AlphaFoldDB" id="A0A0M3QTG3"/>
<dbReference type="Gene3D" id="4.10.410.10">
    <property type="entry name" value="Pancreatic trypsin inhibitor Kunitz domain"/>
    <property type="match status" value="1"/>
</dbReference>
<dbReference type="OMA" id="KICNNAR"/>
<evidence type="ECO:0000313" key="2">
    <source>
        <dbReference type="EMBL" id="ALC38863.1"/>
    </source>
</evidence>
<name>A0A0M3QTG3_DROBS</name>
<dbReference type="Proteomes" id="UP000494163">
    <property type="component" value="Chromosome 2L"/>
</dbReference>
<dbReference type="STRING" id="30019.A0A0M3QTG3"/>
<dbReference type="InterPro" id="IPR036880">
    <property type="entry name" value="Kunitz_BPTI_sf"/>
</dbReference>
<keyword evidence="3" id="KW-1185">Reference proteome</keyword>
<dbReference type="EMBL" id="CP012523">
    <property type="protein sequence ID" value="ALC38863.1"/>
    <property type="molecule type" value="Genomic_DNA"/>
</dbReference>
<dbReference type="GO" id="GO:0004867">
    <property type="term" value="F:serine-type endopeptidase inhibitor activity"/>
    <property type="evidence" value="ECO:0007669"/>
    <property type="project" value="InterPro"/>
</dbReference>
<keyword evidence="1" id="KW-0732">Signal</keyword>
<accession>A0A0M3QTG3</accession>
<sequence length="98" mass="11121">MLLPLSMCLLLVLGLERQLIVARTTRDRCQATPSHSGLCTPSTMGIYFDEETQRCHFVGCSSKRLFNSLEDCDKICNNARHTKIRNRSQNSKTNETTN</sequence>
<feature type="signal peptide" evidence="1">
    <location>
        <begin position="1"/>
        <end position="22"/>
    </location>
</feature>
<feature type="chain" id="PRO_5005788102" evidence="1">
    <location>
        <begin position="23"/>
        <end position="98"/>
    </location>
</feature>
<gene>
    <name evidence="2" type="ORF">Dbus_chr2Lg948</name>
</gene>
<dbReference type="SUPFAM" id="SSF57362">
    <property type="entry name" value="BPTI-like"/>
    <property type="match status" value="1"/>
</dbReference>
<proteinExistence type="predicted"/>